<gene>
    <name evidence="3 4" type="primary">LOC112212267</name>
</gene>
<dbReference type="RefSeq" id="XP_033175160.1">
    <property type="nucleotide sequence ID" value="XM_033319269.1"/>
</dbReference>
<organism evidence="2 3">
    <name type="scientific">Bombus impatiens</name>
    <name type="common">Bumblebee</name>
    <dbReference type="NCBI Taxonomy" id="132113"/>
    <lineage>
        <taxon>Eukaryota</taxon>
        <taxon>Metazoa</taxon>
        <taxon>Ecdysozoa</taxon>
        <taxon>Arthropoda</taxon>
        <taxon>Hexapoda</taxon>
        <taxon>Insecta</taxon>
        <taxon>Pterygota</taxon>
        <taxon>Neoptera</taxon>
        <taxon>Endopterygota</taxon>
        <taxon>Hymenoptera</taxon>
        <taxon>Apocrita</taxon>
        <taxon>Aculeata</taxon>
        <taxon>Apoidea</taxon>
        <taxon>Anthophila</taxon>
        <taxon>Apidae</taxon>
        <taxon>Bombus</taxon>
        <taxon>Pyrobombus</taxon>
    </lineage>
</organism>
<evidence type="ECO:0000313" key="2">
    <source>
        <dbReference type="Proteomes" id="UP000515180"/>
    </source>
</evidence>
<keyword evidence="2" id="KW-1185">Reference proteome</keyword>
<feature type="compositionally biased region" description="Polar residues" evidence="1">
    <location>
        <begin position="103"/>
        <end position="119"/>
    </location>
</feature>
<dbReference type="KEGG" id="bim:112212267"/>
<evidence type="ECO:0000256" key="1">
    <source>
        <dbReference type="SAM" id="MobiDB-lite"/>
    </source>
</evidence>
<reference evidence="3 4" key="1">
    <citation type="submission" date="2025-04" db="UniProtKB">
        <authorList>
            <consortium name="RefSeq"/>
        </authorList>
    </citation>
    <scope>IDENTIFICATION</scope>
</reference>
<proteinExistence type="predicted"/>
<dbReference type="GeneID" id="112212267"/>
<name>A0A6P6F7R8_BOMIM</name>
<dbReference type="Proteomes" id="UP000515180">
    <property type="component" value="Unplaced"/>
</dbReference>
<accession>A0A6P6F7R8</accession>
<dbReference type="AlphaFoldDB" id="A0A6P6F7R8"/>
<protein>
    <submittedName>
        <fullName evidence="3 4">Uncharacterized protein LOC112212267</fullName>
    </submittedName>
</protein>
<dbReference type="RefSeq" id="XP_024221339.1">
    <property type="nucleotide sequence ID" value="XM_024365571.2"/>
</dbReference>
<evidence type="ECO:0000313" key="4">
    <source>
        <dbReference type="RefSeq" id="XP_033175160.1"/>
    </source>
</evidence>
<sequence length="119" mass="13733">MSLRRPRKKTTRKWLSVQGNKKRELHPSFGNHRLCDHIYATRSKSQRNTITVPDSNESLVISKQSSDSSIIYLGTFRNVPELINLEDSNDDYREQVAKPDEIQSPSFVTQCNKIENPTD</sequence>
<feature type="region of interest" description="Disordered" evidence="1">
    <location>
        <begin position="97"/>
        <end position="119"/>
    </location>
</feature>
<evidence type="ECO:0000313" key="3">
    <source>
        <dbReference type="RefSeq" id="XP_024221339.1"/>
    </source>
</evidence>